<protein>
    <submittedName>
        <fullName evidence="1">Phage tail sheath protein</fullName>
    </submittedName>
</protein>
<proteinExistence type="predicted"/>
<dbReference type="PATRIC" id="fig|476652.3.peg.1761"/>
<sequence length="462" mass="48919">MQEPQYVVPRIDLIEKPQATNQQPNVSMGSIGLVGTFSWGPVGVPIRAYAEQSFKDIFGGYTAGLTGWLSLHGIYKQNKSADVTVIRIAGASAAKASLTTNDSTSKPSVVVTALYPGTKPISVSWQAGTAPSTVKLIVIADGTSQIYDNLTLTNLNTVVDSNVSVAAASGANALPVPISATPLTGGDDGATTQDSDYVTGLNALSNVPVHIVLCAQQSSATIQAALLAMGANTNVANGLCFPVLNMPSGQAKIATVTAMASLQGLRGIMASPWGTFDDLSGVVVATDGHYAGVLSNILACESPSNQVVQGLSSLEIAYDDDDVFDLTKARVSPITLDLLTGDFVIRNGVNMFVMPTDGSSDDWSQINVRREFDKLETEIYIGTQWAKSSTDPKLPQQLATWIDNHLLTAKTKNEEITDYQPTTAYRDSNNQRRVVTSISVQPLFAADFIDNYIAQWSGASSS</sequence>
<dbReference type="PANTHER" id="PTHR35861">
    <property type="match status" value="1"/>
</dbReference>
<evidence type="ECO:0000313" key="2">
    <source>
        <dbReference type="Proteomes" id="UP000036356"/>
    </source>
</evidence>
<accession>A0A0J1FS32</accession>
<name>A0A0J1FS32_9FIRM</name>
<dbReference type="STRING" id="476652.DEAC_c17040"/>
<comment type="caution">
    <text evidence="1">The sequence shown here is derived from an EMBL/GenBank/DDBJ whole genome shotgun (WGS) entry which is preliminary data.</text>
</comment>
<dbReference type="PANTHER" id="PTHR35861:SF2">
    <property type="entry name" value="FELS-2 PROPHAGE PROTEIN"/>
    <property type="match status" value="1"/>
</dbReference>
<dbReference type="EMBL" id="LDZY01000005">
    <property type="protein sequence ID" value="KLU66305.1"/>
    <property type="molecule type" value="Genomic_DNA"/>
</dbReference>
<dbReference type="Gene3D" id="3.40.50.11780">
    <property type="match status" value="1"/>
</dbReference>
<organism evidence="1 2">
    <name type="scientific">Desulfosporosinus acididurans</name>
    <dbReference type="NCBI Taxonomy" id="476652"/>
    <lineage>
        <taxon>Bacteria</taxon>
        <taxon>Bacillati</taxon>
        <taxon>Bacillota</taxon>
        <taxon>Clostridia</taxon>
        <taxon>Eubacteriales</taxon>
        <taxon>Desulfitobacteriaceae</taxon>
        <taxon>Desulfosporosinus</taxon>
    </lineage>
</organism>
<evidence type="ECO:0000313" key="1">
    <source>
        <dbReference type="EMBL" id="KLU66305.1"/>
    </source>
</evidence>
<gene>
    <name evidence="1" type="ORF">DEAC_c17040</name>
</gene>
<reference evidence="1 2" key="1">
    <citation type="submission" date="2015-06" db="EMBL/GenBank/DDBJ databases">
        <title>Draft genome of the moderately acidophilic sulfate reducer Candidatus Desulfosporosinus acididurans strain M1.</title>
        <authorList>
            <person name="Poehlein A."/>
            <person name="Petzsch P."/>
            <person name="Johnson B.D."/>
            <person name="Schloemann M."/>
            <person name="Daniel R."/>
            <person name="Muehling M."/>
        </authorList>
    </citation>
    <scope>NUCLEOTIDE SEQUENCE [LARGE SCALE GENOMIC DNA]</scope>
    <source>
        <strain evidence="1 2">M1</strain>
    </source>
</reference>
<dbReference type="AlphaFoldDB" id="A0A0J1FS32"/>
<dbReference type="InterPro" id="IPR052042">
    <property type="entry name" value="Tail_sheath_structural"/>
</dbReference>
<dbReference type="RefSeq" id="WP_047809587.1">
    <property type="nucleotide sequence ID" value="NZ_LDZY01000005.1"/>
</dbReference>
<keyword evidence="2" id="KW-1185">Reference proteome</keyword>
<dbReference type="Proteomes" id="UP000036356">
    <property type="component" value="Unassembled WGS sequence"/>
</dbReference>